<organism evidence="1 2">
    <name type="scientific">Coemansia helicoidea</name>
    <dbReference type="NCBI Taxonomy" id="1286919"/>
    <lineage>
        <taxon>Eukaryota</taxon>
        <taxon>Fungi</taxon>
        <taxon>Fungi incertae sedis</taxon>
        <taxon>Zoopagomycota</taxon>
        <taxon>Kickxellomycotina</taxon>
        <taxon>Kickxellomycetes</taxon>
        <taxon>Kickxellales</taxon>
        <taxon>Kickxellaceae</taxon>
        <taxon>Coemansia</taxon>
    </lineage>
</organism>
<accession>A0ACC1L782</accession>
<name>A0ACC1L782_9FUNG</name>
<evidence type="ECO:0000313" key="2">
    <source>
        <dbReference type="Proteomes" id="UP001140087"/>
    </source>
</evidence>
<comment type="caution">
    <text evidence="1">The sequence shown here is derived from an EMBL/GenBank/DDBJ whole genome shotgun (WGS) entry which is preliminary data.</text>
</comment>
<sequence>MYSGGHFAEADEDELSLNPGSPSGDSDAIDSDVEDRILSHMYYRTADATGATSVPAPTEPPPAGAAEAGEEESKYNIKPAARGQASSLYGAAAAAPAAGPDAGSSSTEEDEEVTARDDTFVEDAHQSAAEPGREAARQSVPRPKIDVAEAAEGCIATSSGAEDVISPRTAMEQQVVRIDALLGSATLSGQESAVHPVAVTRARGPESDDEYGYLDEAEIQGRNRYFMEEKEIVCRKCKKTGHIAKDCTTVTCMVCGEEGHISKDCKLTGSVCHGCNMRGHMLSECPLRSGKRSDKRAPRASGCERCDSRSHHTEECATIWRRYVYTGPRPEQYSDVMPWCYNCAVDGHFGDDCRQPRARGATAFLGDTAFSAHNCPGKCLRGTAHPVQHHTPSSRGSPYDRGSSDRYRSTSSRDSRRSSPWGRKKAHETPTKYTPSIKHKRAGPKRPKQPAATPRKAAKGGDR</sequence>
<gene>
    <name evidence="1" type="ORF">H4R21_002628</name>
</gene>
<protein>
    <submittedName>
        <fullName evidence="1">Uncharacterized protein</fullName>
    </submittedName>
</protein>
<proteinExistence type="predicted"/>
<reference evidence="1" key="1">
    <citation type="submission" date="2022-07" db="EMBL/GenBank/DDBJ databases">
        <title>Phylogenomic reconstructions and comparative analyses of Kickxellomycotina fungi.</title>
        <authorList>
            <person name="Reynolds N.K."/>
            <person name="Stajich J.E."/>
            <person name="Barry K."/>
            <person name="Grigoriev I.V."/>
            <person name="Crous P."/>
            <person name="Smith M.E."/>
        </authorList>
    </citation>
    <scope>NUCLEOTIDE SEQUENCE</scope>
    <source>
        <strain evidence="1">BCRC 34780</strain>
    </source>
</reference>
<evidence type="ECO:0000313" key="1">
    <source>
        <dbReference type="EMBL" id="KAJ2801886.1"/>
    </source>
</evidence>
<keyword evidence="2" id="KW-1185">Reference proteome</keyword>
<dbReference type="Proteomes" id="UP001140087">
    <property type="component" value="Unassembled WGS sequence"/>
</dbReference>
<dbReference type="EMBL" id="JANBUN010000699">
    <property type="protein sequence ID" value="KAJ2801886.1"/>
    <property type="molecule type" value="Genomic_DNA"/>
</dbReference>